<accession>A0A9W6CN59</accession>
<dbReference type="RefSeq" id="WP_281810132.1">
    <property type="nucleotide sequence ID" value="NZ_BSDO01000022.1"/>
</dbReference>
<dbReference type="InterPro" id="IPR008979">
    <property type="entry name" value="Galactose-bd-like_sf"/>
</dbReference>
<organism evidence="1 3">
    <name type="scientific">Xanthobacter flavus</name>
    <dbReference type="NCBI Taxonomy" id="281"/>
    <lineage>
        <taxon>Bacteria</taxon>
        <taxon>Pseudomonadati</taxon>
        <taxon>Pseudomonadota</taxon>
        <taxon>Alphaproteobacteria</taxon>
        <taxon>Hyphomicrobiales</taxon>
        <taxon>Xanthobacteraceae</taxon>
        <taxon>Xanthobacter</taxon>
    </lineage>
</organism>
<evidence type="ECO:0000313" key="4">
    <source>
        <dbReference type="Proteomes" id="UP001245370"/>
    </source>
</evidence>
<reference evidence="2 4" key="2">
    <citation type="submission" date="2023-07" db="EMBL/GenBank/DDBJ databases">
        <title>Genomic Encyclopedia of Type Strains, Phase IV (KMG-IV): sequencing the most valuable type-strain genomes for metagenomic binning, comparative biology and taxonomic classification.</title>
        <authorList>
            <person name="Goeker M."/>
        </authorList>
    </citation>
    <scope>NUCLEOTIDE SEQUENCE [LARGE SCALE GENOMIC DNA]</scope>
    <source>
        <strain evidence="2 4">DSM 338</strain>
    </source>
</reference>
<dbReference type="EMBL" id="BSDO01000022">
    <property type="protein sequence ID" value="GLI25646.1"/>
    <property type="molecule type" value="Genomic_DNA"/>
</dbReference>
<dbReference type="SUPFAM" id="SSF49785">
    <property type="entry name" value="Galactose-binding domain-like"/>
    <property type="match status" value="1"/>
</dbReference>
<gene>
    <name evidence="2" type="ORF">GGQ86_000367</name>
    <name evidence="1" type="ORF">XFLAVUS301_53200</name>
</gene>
<keyword evidence="4" id="KW-1185">Reference proteome</keyword>
<proteinExistence type="predicted"/>
<name>A0A9W6CN59_XANFL</name>
<dbReference type="GeneID" id="95766092"/>
<sequence length="828" mass="88977">MPGQPGKLQASFVSGELADTLEARKDLKYYRSGLRQGVNIITLPQGPATLRPYFRQVSRARRLIAPISTAGATITAPAGGTVANATDGDAATRVVSGTLSGAGPHVLLQVNFGAPTAVSAVDVAPFKSATGGRISVEHWDGASWQLLNGDRALRTVDRSRRFCAPPAAPVTADLWRVVARDLATAGTVEIGGIAFHAEGADYGPSRLRSFGYSREEAYDVLLSAGHADVYKAGAGWITGFSLPHTGDELAVARWRQQLNTALVFCATRKTVRIFREGSDLEWEVGPVPYKDLPENDFGDVDYTNGEPAIWDLQFVNVGTNQVFTITIDGEETVGIGPVTQPNLNPTQVIPLMKDAIEGLPTIDPGITVEKLDTPIRYRVTFTGTGNEGQVIVNATKVLNAADAAISWQRIQKGKKGGEVQFSDLRGWPRCGCFYQQRLLVGGSPGLPNALTVSVTGEYYSFQTEITRANGAFVAPMDTEGAEVIEEMLSARTLLVFTSEGEYWLTNPTLTKEQAPNLVKASSHGIAEGVPVVENEGGAVFVSSTGATLLQFRWNEVDQTYSTERLSVLATHLVNDVRDIARKRATADTDANLLWYLQADGAMRIVTLLREQDVTGFARVDTDGKALAVCCNAANEVTALFEREVSGAPVRFVERAENGLLLDQAVSFSLEAPSTTLTGLTDHEGVEVWVIGDDEVFGPYTVEEGTVTLPTAVSEVTVGRWRPFLLETLPPSREVGPQIVTESPVGFHTVRLLLKQTTSVAVGANGEEVVDVPLLDFGGLPDVPSTLNRFTGRRVVEGFSGAVDDPTIIVTQKRPGHITLLSITPEGDF</sequence>
<dbReference type="AlphaFoldDB" id="A0A9W6CN59"/>
<evidence type="ECO:0000313" key="1">
    <source>
        <dbReference type="EMBL" id="GLI25646.1"/>
    </source>
</evidence>
<dbReference type="Proteomes" id="UP001245370">
    <property type="component" value="Unassembled WGS sequence"/>
</dbReference>
<protein>
    <submittedName>
        <fullName evidence="1">Uncharacterized protein</fullName>
    </submittedName>
</protein>
<dbReference type="EMBL" id="JAVDPY010000001">
    <property type="protein sequence ID" value="MDR6331920.1"/>
    <property type="molecule type" value="Genomic_DNA"/>
</dbReference>
<reference evidence="1" key="1">
    <citation type="submission" date="2022-12" db="EMBL/GenBank/DDBJ databases">
        <title>Reference genome sequencing for broad-spectrum identification of bacterial and archaeal isolates by mass spectrometry.</title>
        <authorList>
            <person name="Sekiguchi Y."/>
            <person name="Tourlousse D.M."/>
        </authorList>
    </citation>
    <scope>NUCLEOTIDE SEQUENCE</scope>
    <source>
        <strain evidence="1">301</strain>
    </source>
</reference>
<evidence type="ECO:0000313" key="3">
    <source>
        <dbReference type="Proteomes" id="UP001144397"/>
    </source>
</evidence>
<evidence type="ECO:0000313" key="2">
    <source>
        <dbReference type="EMBL" id="MDR6331920.1"/>
    </source>
</evidence>
<dbReference type="Gene3D" id="2.60.120.260">
    <property type="entry name" value="Galactose-binding domain-like"/>
    <property type="match status" value="1"/>
</dbReference>
<dbReference type="Proteomes" id="UP001144397">
    <property type="component" value="Unassembled WGS sequence"/>
</dbReference>
<comment type="caution">
    <text evidence="1">The sequence shown here is derived from an EMBL/GenBank/DDBJ whole genome shotgun (WGS) entry which is preliminary data.</text>
</comment>